<evidence type="ECO:0000256" key="9">
    <source>
        <dbReference type="ARBA" id="ARBA00023239"/>
    </source>
</evidence>
<evidence type="ECO:0000256" key="12">
    <source>
        <dbReference type="ARBA" id="ARBA00029436"/>
    </source>
</evidence>
<dbReference type="Proteomes" id="UP000325606">
    <property type="component" value="Chromosome"/>
</dbReference>
<feature type="active site" description="Proton acceptor" evidence="15">
    <location>
        <position position="472"/>
    </location>
</feature>
<evidence type="ECO:0000256" key="5">
    <source>
        <dbReference type="ARBA" id="ARBA00022723"/>
    </source>
</evidence>
<dbReference type="GO" id="GO:0009099">
    <property type="term" value="P:L-valine biosynthetic process"/>
    <property type="evidence" value="ECO:0007669"/>
    <property type="project" value="UniProtKB-UniRule"/>
</dbReference>
<dbReference type="InterPro" id="IPR020558">
    <property type="entry name" value="DiOHA_6PGluconate_deHydtase_CS"/>
</dbReference>
<comment type="catalytic activity">
    <reaction evidence="15">
        <text>(2R,3R)-2,3-dihydroxy-3-methylpentanoate = (S)-3-methyl-2-oxopentanoate + H2O</text>
        <dbReference type="Rhea" id="RHEA:27694"/>
        <dbReference type="ChEBI" id="CHEBI:15377"/>
        <dbReference type="ChEBI" id="CHEBI:35146"/>
        <dbReference type="ChEBI" id="CHEBI:49258"/>
        <dbReference type="EC" id="4.2.1.9"/>
    </reaction>
</comment>
<evidence type="ECO:0000256" key="14">
    <source>
        <dbReference type="ARBA" id="ARBA00029490"/>
    </source>
</evidence>
<comment type="pathway">
    <text evidence="13 15">Amino-acid biosynthesis; L-isoleucine biosynthesis; L-isoleucine from 2-oxobutanoate: step 3/4.</text>
</comment>
<evidence type="ECO:0000256" key="6">
    <source>
        <dbReference type="ARBA" id="ARBA00022842"/>
    </source>
</evidence>
<evidence type="ECO:0000259" key="16">
    <source>
        <dbReference type="Pfam" id="PF00920"/>
    </source>
</evidence>
<evidence type="ECO:0000256" key="15">
    <source>
        <dbReference type="HAMAP-Rule" id="MF_00012"/>
    </source>
</evidence>
<keyword evidence="6 15" id="KW-0460">Magnesium</keyword>
<dbReference type="Gene3D" id="3.50.30.80">
    <property type="entry name" value="IlvD/EDD C-terminal domain-like"/>
    <property type="match status" value="1"/>
</dbReference>
<dbReference type="SUPFAM" id="SSF143975">
    <property type="entry name" value="IlvD/EDD N-terminal domain-like"/>
    <property type="match status" value="1"/>
</dbReference>
<dbReference type="KEGG" id="nik:F5I99_05075"/>
<keyword evidence="9 15" id="KW-0456">Lyase</keyword>
<comment type="cofactor">
    <cofactor evidence="1 15">
        <name>Mg(2+)</name>
        <dbReference type="ChEBI" id="CHEBI:18420"/>
    </cofactor>
</comment>
<evidence type="ECO:0000256" key="7">
    <source>
        <dbReference type="ARBA" id="ARBA00023004"/>
    </source>
</evidence>
<dbReference type="InterPro" id="IPR042096">
    <property type="entry name" value="Dihydro-acid_dehy_C"/>
</dbReference>
<dbReference type="PROSITE" id="PS00887">
    <property type="entry name" value="ILVD_EDD_2"/>
    <property type="match status" value="1"/>
</dbReference>
<dbReference type="Pfam" id="PF00920">
    <property type="entry name" value="ILVD_EDD_N"/>
    <property type="match status" value="1"/>
</dbReference>
<evidence type="ECO:0000256" key="8">
    <source>
        <dbReference type="ARBA" id="ARBA00023014"/>
    </source>
</evidence>
<dbReference type="EMBL" id="CP044222">
    <property type="protein sequence ID" value="QEW05911.1"/>
    <property type="molecule type" value="Genomic_DNA"/>
</dbReference>
<proteinExistence type="inferred from homology"/>
<evidence type="ECO:0000313" key="18">
    <source>
        <dbReference type="EMBL" id="QEW05911.1"/>
    </source>
</evidence>
<keyword evidence="7 15" id="KW-0408">Iron</keyword>
<feature type="domain" description="Dihydroxy-acid/6-phosphogluconate dehydratase N-terminal" evidence="16">
    <location>
        <begin position="38"/>
        <end position="352"/>
    </location>
</feature>
<keyword evidence="10 15" id="KW-0100">Branched-chain amino acid biosynthesis</keyword>
<dbReference type="HAMAP" id="MF_00012">
    <property type="entry name" value="IlvD"/>
    <property type="match status" value="1"/>
</dbReference>
<dbReference type="NCBIfam" id="NF002068">
    <property type="entry name" value="PRK00911.1"/>
    <property type="match status" value="1"/>
</dbReference>
<evidence type="ECO:0000256" key="10">
    <source>
        <dbReference type="ARBA" id="ARBA00023304"/>
    </source>
</evidence>
<comment type="caution">
    <text evidence="15">Lacks conserved residue(s) required for the propagation of feature annotation.</text>
</comment>
<dbReference type="AlphaFoldDB" id="A0A5J6LCG3"/>
<keyword evidence="3 15" id="KW-0028">Amino-acid biosynthesis</keyword>
<evidence type="ECO:0000256" key="11">
    <source>
        <dbReference type="ARBA" id="ARBA00029304"/>
    </source>
</evidence>
<keyword evidence="5 15" id="KW-0479">Metal-binding</keyword>
<dbReference type="FunFam" id="3.50.30.80:FF:000001">
    <property type="entry name" value="Dihydroxy-acid dehydratase"/>
    <property type="match status" value="1"/>
</dbReference>
<comment type="pathway">
    <text evidence="12 15">Amino-acid biosynthesis; L-valine biosynthesis; L-valine from pyruvate: step 3/4.</text>
</comment>
<keyword evidence="19" id="KW-1185">Reference proteome</keyword>
<feature type="binding site" evidence="15">
    <location>
        <position position="53"/>
    </location>
    <ligand>
        <name>[2Fe-2S] cluster</name>
        <dbReference type="ChEBI" id="CHEBI:190135"/>
    </ligand>
</feature>
<dbReference type="EC" id="4.2.1.9" evidence="14 15"/>
<evidence type="ECO:0000313" key="19">
    <source>
        <dbReference type="Proteomes" id="UP000325606"/>
    </source>
</evidence>
<keyword evidence="4 15" id="KW-0001">2Fe-2S</keyword>
<gene>
    <name evidence="15 18" type="primary">ilvD</name>
    <name evidence="18" type="ORF">F5I99_05075</name>
</gene>
<dbReference type="PANTHER" id="PTHR21000">
    <property type="entry name" value="DIHYDROXY-ACID DEHYDRATASE DAD"/>
    <property type="match status" value="1"/>
</dbReference>
<comment type="catalytic activity">
    <reaction evidence="11">
        <text>(2R)-2,3-dihydroxy-3-methylbutanoate = 3-methyl-2-oxobutanoate + H2O</text>
        <dbReference type="Rhea" id="RHEA:24809"/>
        <dbReference type="ChEBI" id="CHEBI:11851"/>
        <dbReference type="ChEBI" id="CHEBI:15377"/>
        <dbReference type="ChEBI" id="CHEBI:49072"/>
        <dbReference type="EC" id="4.2.1.9"/>
    </reaction>
    <physiologicalReaction direction="left-to-right" evidence="11">
        <dbReference type="Rhea" id="RHEA:24810"/>
    </physiologicalReaction>
</comment>
<accession>A0A5J6LCG3</accession>
<comment type="subunit">
    <text evidence="15">Homodimer.</text>
</comment>
<dbReference type="GO" id="GO:0000287">
    <property type="term" value="F:magnesium ion binding"/>
    <property type="evidence" value="ECO:0007669"/>
    <property type="project" value="UniProtKB-UniRule"/>
</dbReference>
<comment type="cofactor">
    <cofactor evidence="15">
        <name>[2Fe-2S] cluster</name>
        <dbReference type="ChEBI" id="CHEBI:190135"/>
    </cofactor>
    <text evidence="15">Binds 1 [2Fe-2S] cluster per subunit. This cluster acts as a Lewis acid cofactor.</text>
</comment>
<evidence type="ECO:0000256" key="1">
    <source>
        <dbReference type="ARBA" id="ARBA00001946"/>
    </source>
</evidence>
<dbReference type="NCBIfam" id="TIGR00110">
    <property type="entry name" value="ilvD"/>
    <property type="match status" value="1"/>
</dbReference>
<keyword evidence="8 15" id="KW-0411">Iron-sulfur</keyword>
<feature type="domain" description="Dihydroxy-acid/6-phosphogluconate dehydratase C-terminal" evidence="17">
    <location>
        <begin position="364"/>
        <end position="553"/>
    </location>
</feature>
<dbReference type="UniPathway" id="UPA00049">
    <property type="reaction ID" value="UER00061"/>
</dbReference>
<dbReference type="GO" id="GO:0004160">
    <property type="term" value="F:dihydroxy-acid dehydratase activity"/>
    <property type="evidence" value="ECO:0007669"/>
    <property type="project" value="UniProtKB-UniRule"/>
</dbReference>
<dbReference type="PROSITE" id="PS00886">
    <property type="entry name" value="ILVD_EDD_1"/>
    <property type="match status" value="1"/>
</dbReference>
<dbReference type="PANTHER" id="PTHR21000:SF5">
    <property type="entry name" value="DIHYDROXY-ACID DEHYDRATASE, MITOCHONDRIAL"/>
    <property type="match status" value="1"/>
</dbReference>
<name>A0A5J6LCG3_9GAMM</name>
<dbReference type="InterPro" id="IPR000581">
    <property type="entry name" value="ILV_EDD_N"/>
</dbReference>
<dbReference type="InterPro" id="IPR037237">
    <property type="entry name" value="IlvD/EDD_N"/>
</dbReference>
<sequence>MLEDKRRRYSSQVVDGVGKSASRAMLRAVGFTDDDFLKPQVGIASTWSNLTPCNMHINRLAEEAAAGADAAGGKSLIFNTITVSDGIANGTEGMKYSLVSREVIADSIETVAGCEGFDGLVAIGGCDKNMPGCLMGLARLNRPAVFVYGGTILPGENHTDIISVFEAVGAHAQGKMDLIEVKQIEETAIPGAGSCGGMYTANTMASAIEAMGMSLPGSSAQNAVSANKLEDCQAAGAAVLNLLESDIKPSDIMTREAFENAITVVIALGGSTNAVLHLLAMASTVGVALALEDFAEIGKRVPVLADLRPSGHYMMSELVAIGGIQPLLKMLLDRGLLHGDCLTVTGRTLSENLSDVAPYPEDQDIIHAFDNPIKADSHLRILYGNLAPTGAVAKITGKEGTHFTGRARVFHSEEEAQTRILDGTVVAGDVLVIRYEGPKGGPGMREMLSPTSAIMGRGLGSDVALITDGRFSGGSHGFVVGHITPEAAEGGPIALVEEGDTITIDAVANRIELDVSDQELDRRRQSWQAPGPRFIRGVLAKYARTVGSASKGAVTDLP</sequence>
<dbReference type="InterPro" id="IPR056740">
    <property type="entry name" value="ILV_EDD_C"/>
</dbReference>
<dbReference type="InterPro" id="IPR050165">
    <property type="entry name" value="DHAD_IlvD/Edd"/>
</dbReference>
<dbReference type="UniPathway" id="UPA00047">
    <property type="reaction ID" value="UER00057"/>
</dbReference>
<comment type="similarity">
    <text evidence="2 15">Belongs to the IlvD/Edd family.</text>
</comment>
<evidence type="ECO:0000259" key="17">
    <source>
        <dbReference type="Pfam" id="PF24877"/>
    </source>
</evidence>
<feature type="binding site" evidence="15">
    <location>
        <position position="127"/>
    </location>
    <ligand>
        <name>Mg(2+)</name>
        <dbReference type="ChEBI" id="CHEBI:18420"/>
    </ligand>
</feature>
<comment type="function">
    <text evidence="15">Functions in the biosynthesis of branched-chain amino acids. Catalyzes the dehydration of (2R,3R)-2,3-dihydroxy-3-methylpentanoate (2,3-dihydroxy-3-methylvalerate) into 2-oxo-3-methylpentanoate (2-oxo-3-methylvalerate) and of (2R)-2,3-dihydroxy-3-methylbutanoate (2,3-dihydroxyisovalerate) into 2-oxo-3-methylbutanoate (2-oxoisovalerate), the penultimate precursor to L-isoleucine and L-valine, respectively.</text>
</comment>
<evidence type="ECO:0000256" key="4">
    <source>
        <dbReference type="ARBA" id="ARBA00022714"/>
    </source>
</evidence>
<dbReference type="GO" id="GO:0051537">
    <property type="term" value="F:2 iron, 2 sulfur cluster binding"/>
    <property type="evidence" value="ECO:0007669"/>
    <property type="project" value="UniProtKB-UniRule"/>
</dbReference>
<evidence type="ECO:0000256" key="13">
    <source>
        <dbReference type="ARBA" id="ARBA00029437"/>
    </source>
</evidence>
<dbReference type="GO" id="GO:0009097">
    <property type="term" value="P:isoleucine biosynthetic process"/>
    <property type="evidence" value="ECO:0007669"/>
    <property type="project" value="UniProtKB-UniRule"/>
</dbReference>
<feature type="binding site" evidence="15">
    <location>
        <position position="85"/>
    </location>
    <ligand>
        <name>Mg(2+)</name>
        <dbReference type="ChEBI" id="CHEBI:18420"/>
    </ligand>
</feature>
<evidence type="ECO:0000256" key="3">
    <source>
        <dbReference type="ARBA" id="ARBA00022605"/>
    </source>
</evidence>
<feature type="binding site" description="via carbamate group" evidence="15">
    <location>
        <position position="128"/>
    </location>
    <ligand>
        <name>Mg(2+)</name>
        <dbReference type="ChEBI" id="CHEBI:18420"/>
    </ligand>
</feature>
<organism evidence="18 19">
    <name type="scientific">Nitrincola iocasae</name>
    <dbReference type="NCBI Taxonomy" id="2614693"/>
    <lineage>
        <taxon>Bacteria</taxon>
        <taxon>Pseudomonadati</taxon>
        <taxon>Pseudomonadota</taxon>
        <taxon>Gammaproteobacteria</taxon>
        <taxon>Oceanospirillales</taxon>
        <taxon>Oceanospirillaceae</taxon>
        <taxon>Nitrincola</taxon>
    </lineage>
</organism>
<dbReference type="Pfam" id="PF24877">
    <property type="entry name" value="ILV_EDD_C"/>
    <property type="match status" value="1"/>
</dbReference>
<feature type="modified residue" description="N6-carboxylysine" evidence="15">
    <location>
        <position position="128"/>
    </location>
</feature>
<dbReference type="InterPro" id="IPR004404">
    <property type="entry name" value="DihydroxyA_deHydtase"/>
</dbReference>
<evidence type="ECO:0000256" key="2">
    <source>
        <dbReference type="ARBA" id="ARBA00006486"/>
    </source>
</evidence>
<protein>
    <recommendedName>
        <fullName evidence="14 15">Dihydroxy-acid dehydratase</fullName>
        <shortName evidence="15">DAD</shortName>
        <ecNumber evidence="14 15">4.2.1.9</ecNumber>
    </recommendedName>
</protein>
<dbReference type="SUPFAM" id="SSF52016">
    <property type="entry name" value="LeuD/IlvD-like"/>
    <property type="match status" value="1"/>
</dbReference>
<reference evidence="18 19" key="1">
    <citation type="submission" date="2019-09" db="EMBL/GenBank/DDBJ databases">
        <title>Nitrincola iocasae sp. nov., a bacterium isolated from the sediment collected at a cold seep field in South China Sea.</title>
        <authorList>
            <person name="Zhang H."/>
            <person name="Wang H."/>
            <person name="Li C."/>
        </authorList>
    </citation>
    <scope>NUCLEOTIDE SEQUENCE [LARGE SCALE GENOMIC DNA]</scope>
    <source>
        <strain evidence="18 19">KXZD1103</strain>
    </source>
</reference>
<dbReference type="RefSeq" id="WP_151053949.1">
    <property type="nucleotide sequence ID" value="NZ_CP044222.1"/>
</dbReference>
<feature type="binding site" evidence="15">
    <location>
        <position position="446"/>
    </location>
    <ligand>
        <name>Mg(2+)</name>
        <dbReference type="ChEBI" id="CHEBI:18420"/>
    </ligand>
</feature>